<dbReference type="AlphaFoldDB" id="A0A0V1LYP8"/>
<protein>
    <submittedName>
        <fullName evidence="1">Uncharacterized protein</fullName>
    </submittedName>
</protein>
<dbReference type="EMBL" id="JYDO01000925">
    <property type="protein sequence ID" value="KRZ64614.1"/>
    <property type="molecule type" value="Genomic_DNA"/>
</dbReference>
<name>A0A0V1LYP8_9BILA</name>
<gene>
    <name evidence="1" type="ORF">T10_10982</name>
</gene>
<evidence type="ECO:0000313" key="1">
    <source>
        <dbReference type="EMBL" id="KRZ64614.1"/>
    </source>
</evidence>
<evidence type="ECO:0000313" key="2">
    <source>
        <dbReference type="Proteomes" id="UP000054843"/>
    </source>
</evidence>
<accession>A0A0V1LYP8</accession>
<dbReference type="Proteomes" id="UP000054843">
    <property type="component" value="Unassembled WGS sequence"/>
</dbReference>
<organism evidence="1 2">
    <name type="scientific">Trichinella papuae</name>
    <dbReference type="NCBI Taxonomy" id="268474"/>
    <lineage>
        <taxon>Eukaryota</taxon>
        <taxon>Metazoa</taxon>
        <taxon>Ecdysozoa</taxon>
        <taxon>Nematoda</taxon>
        <taxon>Enoplea</taxon>
        <taxon>Dorylaimia</taxon>
        <taxon>Trichinellida</taxon>
        <taxon>Trichinellidae</taxon>
        <taxon>Trichinella</taxon>
    </lineage>
</organism>
<proteinExistence type="predicted"/>
<reference evidence="1 2" key="1">
    <citation type="submission" date="2015-01" db="EMBL/GenBank/DDBJ databases">
        <title>Evolution of Trichinella species and genotypes.</title>
        <authorList>
            <person name="Korhonen P.K."/>
            <person name="Edoardo P."/>
            <person name="Giuseppe L.R."/>
            <person name="Gasser R.B."/>
        </authorList>
    </citation>
    <scope>NUCLEOTIDE SEQUENCE [LARGE SCALE GENOMIC DNA]</scope>
    <source>
        <strain evidence="1">ISS1980</strain>
    </source>
</reference>
<sequence>MSGEADKNNIFNEQNRNYQTISQNVEEIHLFFQYDVGIAIV</sequence>
<comment type="caution">
    <text evidence="1">The sequence shown here is derived from an EMBL/GenBank/DDBJ whole genome shotgun (WGS) entry which is preliminary data.</text>
</comment>
<keyword evidence="2" id="KW-1185">Reference proteome</keyword>